<comment type="caution">
    <text evidence="1">The sequence shown here is derived from an EMBL/GenBank/DDBJ whole genome shotgun (WGS) entry which is preliminary data.</text>
</comment>
<reference evidence="1 2" key="1">
    <citation type="submission" date="2021-06" db="EMBL/GenBank/DDBJ databases">
        <authorList>
            <person name="Kallberg Y."/>
            <person name="Tangrot J."/>
            <person name="Rosling A."/>
        </authorList>
    </citation>
    <scope>NUCLEOTIDE SEQUENCE [LARGE SCALE GENOMIC DNA]</scope>
    <source>
        <strain evidence="1 2">120-4 pot B 10/14</strain>
    </source>
</reference>
<protein>
    <submittedName>
        <fullName evidence="1">27548_t:CDS:1</fullName>
    </submittedName>
</protein>
<keyword evidence="2" id="KW-1185">Reference proteome</keyword>
<feature type="non-terminal residue" evidence="1">
    <location>
        <position position="1"/>
    </location>
</feature>
<evidence type="ECO:0000313" key="2">
    <source>
        <dbReference type="Proteomes" id="UP000789901"/>
    </source>
</evidence>
<accession>A0ABN7X1H5</accession>
<evidence type="ECO:0000313" key="1">
    <source>
        <dbReference type="EMBL" id="CAG8843919.1"/>
    </source>
</evidence>
<proteinExistence type="predicted"/>
<feature type="non-terminal residue" evidence="1">
    <location>
        <position position="341"/>
    </location>
</feature>
<sequence>TTGIIKITSCRLEYNHEIHPDTIIFASNYRQFPDEAKEDIKYYTSKGLNMRMQLSILEDKYPGTLFLPQQRNKVDNKASILLEKLLNNKARGVQSTQWVKNINAIIKTTLTSKTGLCELVSVLNNRFAKKSLFIRYYKWSESHMKPTSVAISTKLLLEVDKWLAEFLTPPILSLQRTEIAEVLWYNLTLIPKENLFTLPIKEIWKVIRYRATHKNYIIAFEDGTHICTCLQLVNQNNNYSKSYKSLKSEPSISYQNACTILVSNSILNLSSTYYNLNFDNQFNNTMLKILNFYREYGIMNGLCKKAISVGLEASYTAIDTLNKFFEDFIRKHSINQHISTN</sequence>
<dbReference type="EMBL" id="CAJVQB010073992">
    <property type="protein sequence ID" value="CAG8843919.1"/>
    <property type="molecule type" value="Genomic_DNA"/>
</dbReference>
<organism evidence="1 2">
    <name type="scientific">Gigaspora margarita</name>
    <dbReference type="NCBI Taxonomy" id="4874"/>
    <lineage>
        <taxon>Eukaryota</taxon>
        <taxon>Fungi</taxon>
        <taxon>Fungi incertae sedis</taxon>
        <taxon>Mucoromycota</taxon>
        <taxon>Glomeromycotina</taxon>
        <taxon>Glomeromycetes</taxon>
        <taxon>Diversisporales</taxon>
        <taxon>Gigasporaceae</taxon>
        <taxon>Gigaspora</taxon>
    </lineage>
</organism>
<gene>
    <name evidence="1" type="ORF">GMARGA_LOCUS36800</name>
</gene>
<name>A0ABN7X1H5_GIGMA</name>
<dbReference type="Proteomes" id="UP000789901">
    <property type="component" value="Unassembled WGS sequence"/>
</dbReference>